<gene>
    <name evidence="2" type="ORF">FYJ57_09520</name>
</gene>
<keyword evidence="1" id="KW-1133">Transmembrane helix</keyword>
<dbReference type="Proteomes" id="UP000440513">
    <property type="component" value="Unassembled WGS sequence"/>
</dbReference>
<proteinExistence type="predicted"/>
<comment type="caution">
    <text evidence="2">The sequence shown here is derived from an EMBL/GenBank/DDBJ whole genome shotgun (WGS) entry which is preliminary data.</text>
</comment>
<evidence type="ECO:0000313" key="3">
    <source>
        <dbReference type="Proteomes" id="UP000440513"/>
    </source>
</evidence>
<feature type="transmembrane region" description="Helical" evidence="1">
    <location>
        <begin position="146"/>
        <end position="165"/>
    </location>
</feature>
<keyword evidence="3" id="KW-1185">Reference proteome</keyword>
<reference evidence="2 3" key="1">
    <citation type="submission" date="2019-08" db="EMBL/GenBank/DDBJ databases">
        <title>In-depth cultivation of the pig gut microbiome towards novel bacterial diversity and tailored functional studies.</title>
        <authorList>
            <person name="Wylensek D."/>
            <person name="Hitch T.C.A."/>
            <person name="Clavel T."/>
        </authorList>
    </citation>
    <scope>NUCLEOTIDE SEQUENCE [LARGE SCALE GENOMIC DNA]</scope>
    <source>
        <strain evidence="2 3">BSM-380-WT-5A</strain>
    </source>
</reference>
<name>A0A7X2P3V4_9FIRM</name>
<feature type="transmembrane region" description="Helical" evidence="1">
    <location>
        <begin position="226"/>
        <end position="245"/>
    </location>
</feature>
<keyword evidence="1" id="KW-0812">Transmembrane</keyword>
<sequence length="470" mass="54285">MMLFWILAITDLIMVGITWAVYGSSATYRNGMLLGVHLPESAISLSPVAQLTDSYQKHIRKFYLLHLVLGVVVAIPFFWLASIGITLWCIWFCVFLARAVSLLYSAHRQLYLLKLEQGLGNTTKEPFTAAADTRTAIHTQKAALPLYWHLLPLVMVFIPLFFSRIRNYILTDTSGGIFLITWIVLWLFFLLFAWGYSKNGNRIYSAHTEINVAINTQEHRYWSRMFFFYSLCNSLAFISEIFFLANDLEWYWWSHLLFFIFQTIPIVAVFVMYFRLKKKKAQILAADDEPMYVDDDYYWRNGWYDNPADPRFMVPDRFCTTNFTTNIGRPAGKILTVSMFVVIAGLLIWMCGLFIRMDFVPVQMTIDGTQVSITSGYTDTSFSTDEILDLQLLDSLPDDSFVRSNGSADGHQLLGVFRGKKTGPCRMYVELDESPVLSIQTDEYTVFLTAPTKIQAENWYQELKDHMFDN</sequence>
<accession>A0A7X2P3V4</accession>
<organism evidence="2 3">
    <name type="scientific">Oliverpabstia intestinalis</name>
    <dbReference type="NCBI Taxonomy" id="2606633"/>
    <lineage>
        <taxon>Bacteria</taxon>
        <taxon>Bacillati</taxon>
        <taxon>Bacillota</taxon>
        <taxon>Clostridia</taxon>
        <taxon>Lachnospirales</taxon>
        <taxon>Lachnospiraceae</taxon>
        <taxon>Oliverpabstia</taxon>
    </lineage>
</organism>
<feature type="transmembrane region" description="Helical" evidence="1">
    <location>
        <begin position="62"/>
        <end position="79"/>
    </location>
</feature>
<dbReference type="AlphaFoldDB" id="A0A7X2P3V4"/>
<feature type="transmembrane region" description="Helical" evidence="1">
    <location>
        <begin position="177"/>
        <end position="196"/>
    </location>
</feature>
<dbReference type="RefSeq" id="WP_154432463.1">
    <property type="nucleotide sequence ID" value="NZ_VUMS01000015.1"/>
</dbReference>
<feature type="transmembrane region" description="Helical" evidence="1">
    <location>
        <begin position="334"/>
        <end position="355"/>
    </location>
</feature>
<keyword evidence="1" id="KW-0472">Membrane</keyword>
<feature type="transmembrane region" description="Helical" evidence="1">
    <location>
        <begin position="85"/>
        <end position="104"/>
    </location>
</feature>
<dbReference type="EMBL" id="VUMS01000015">
    <property type="protein sequence ID" value="MST66956.1"/>
    <property type="molecule type" value="Genomic_DNA"/>
</dbReference>
<evidence type="ECO:0008006" key="4">
    <source>
        <dbReference type="Google" id="ProtNLM"/>
    </source>
</evidence>
<protein>
    <recommendedName>
        <fullName evidence="4">Bacterial Pleckstrin homology domain-containing protein</fullName>
    </recommendedName>
</protein>
<feature type="transmembrane region" description="Helical" evidence="1">
    <location>
        <begin position="6"/>
        <end position="22"/>
    </location>
</feature>
<evidence type="ECO:0000256" key="1">
    <source>
        <dbReference type="SAM" id="Phobius"/>
    </source>
</evidence>
<evidence type="ECO:0000313" key="2">
    <source>
        <dbReference type="EMBL" id="MST66956.1"/>
    </source>
</evidence>
<feature type="transmembrane region" description="Helical" evidence="1">
    <location>
        <begin position="251"/>
        <end position="274"/>
    </location>
</feature>